<dbReference type="Proteomes" id="UP000078084">
    <property type="component" value="Unassembled WGS sequence"/>
</dbReference>
<evidence type="ECO:0000259" key="15">
    <source>
        <dbReference type="PROSITE" id="PS50893"/>
    </source>
</evidence>
<dbReference type="CDD" id="cd03219">
    <property type="entry name" value="ABC_Mj1267_LivG_branched"/>
    <property type="match status" value="1"/>
</dbReference>
<dbReference type="RefSeq" id="WP_068368600.1">
    <property type="nucleotide sequence ID" value="NZ_LBNE01000002.1"/>
</dbReference>
<evidence type="ECO:0000256" key="1">
    <source>
        <dbReference type="ARBA" id="ARBA00004496"/>
    </source>
</evidence>
<dbReference type="SUPFAM" id="SSF52540">
    <property type="entry name" value="P-loop containing nucleoside triphosphate hydrolases"/>
    <property type="match status" value="1"/>
</dbReference>
<evidence type="ECO:0000256" key="8">
    <source>
        <dbReference type="ARBA" id="ARBA00022519"/>
    </source>
</evidence>
<evidence type="ECO:0000256" key="7">
    <source>
        <dbReference type="ARBA" id="ARBA00022490"/>
    </source>
</evidence>
<keyword evidence="10" id="KW-0067">ATP-binding</keyword>
<evidence type="ECO:0000256" key="5">
    <source>
        <dbReference type="ARBA" id="ARBA00022448"/>
    </source>
</evidence>
<feature type="domain" description="ABC transporter" evidence="15">
    <location>
        <begin position="2"/>
        <end position="249"/>
    </location>
</feature>
<dbReference type="PANTHER" id="PTHR45772">
    <property type="entry name" value="CONSERVED COMPONENT OF ABC TRANSPORTER FOR NATURAL AMINO ACIDS-RELATED"/>
    <property type="match status" value="1"/>
</dbReference>
<evidence type="ECO:0000256" key="14">
    <source>
        <dbReference type="ARBA" id="ARBA00026081"/>
    </source>
</evidence>
<proteinExistence type="inferred from homology"/>
<evidence type="ECO:0000256" key="12">
    <source>
        <dbReference type="ARBA" id="ARBA00023136"/>
    </source>
</evidence>
<dbReference type="Pfam" id="PF00005">
    <property type="entry name" value="ABC_tran"/>
    <property type="match status" value="1"/>
</dbReference>
<dbReference type="PANTHER" id="PTHR45772:SF10">
    <property type="entry name" value="LIPOPOLYSACCHARIDE EXPORT SYSTEM ATP-BINDING PROTEIN LPTB"/>
    <property type="match status" value="1"/>
</dbReference>
<dbReference type="InterPro" id="IPR003439">
    <property type="entry name" value="ABC_transporter-like_ATP-bd"/>
</dbReference>
<dbReference type="GO" id="GO:0005524">
    <property type="term" value="F:ATP binding"/>
    <property type="evidence" value="ECO:0007669"/>
    <property type="project" value="UniProtKB-KW"/>
</dbReference>
<dbReference type="InterPro" id="IPR027417">
    <property type="entry name" value="P-loop_NTPase"/>
</dbReference>
<dbReference type="AlphaFoldDB" id="A0A171KUD1"/>
<dbReference type="GO" id="GO:0005886">
    <property type="term" value="C:plasma membrane"/>
    <property type="evidence" value="ECO:0007669"/>
    <property type="project" value="UniProtKB-SubCell"/>
</dbReference>
<comment type="caution">
    <text evidence="16">The sequence shown here is derived from an EMBL/GenBank/DDBJ whole genome shotgun (WGS) entry which is preliminary data.</text>
</comment>
<dbReference type="EMBL" id="LBNE01000002">
    <property type="protein sequence ID" value="KKO72498.1"/>
    <property type="molecule type" value="Genomic_DNA"/>
</dbReference>
<evidence type="ECO:0000256" key="4">
    <source>
        <dbReference type="ARBA" id="ARBA00017803"/>
    </source>
</evidence>
<keyword evidence="8" id="KW-0997">Cell inner membrane</keyword>
<dbReference type="PATRIC" id="fig|206506.3.peg.1174"/>
<keyword evidence="6" id="KW-1003">Cell membrane</keyword>
<keyword evidence="17" id="KW-1185">Reference proteome</keyword>
<keyword evidence="11" id="KW-1278">Translocase</keyword>
<keyword evidence="5" id="KW-0813">Transport</keyword>
<comment type="subunit">
    <text evidence="14">Component of the lipopolysaccharide transport and assembly complex. The LptBFG transporter is composed of two ATP-binding proteins (LptB) and two transmembrane proteins (LptF and LptG).</text>
</comment>
<evidence type="ECO:0000313" key="17">
    <source>
        <dbReference type="Proteomes" id="UP000078084"/>
    </source>
</evidence>
<reference evidence="16 17" key="1">
    <citation type="submission" date="2015-04" db="EMBL/GenBank/DDBJ databases">
        <title>Genome sequence of Kerstersia gyiorum CG1.</title>
        <authorList>
            <person name="Greninger A.L."/>
            <person name="Kozyreva V."/>
            <person name="Chaturvedi V."/>
        </authorList>
    </citation>
    <scope>NUCLEOTIDE SEQUENCE [LARGE SCALE GENOMIC DNA]</scope>
    <source>
        <strain evidence="16 17">CG1</strain>
    </source>
</reference>
<dbReference type="STRING" id="206506.AAV32_05475"/>
<dbReference type="GO" id="GO:0016887">
    <property type="term" value="F:ATP hydrolysis activity"/>
    <property type="evidence" value="ECO:0007669"/>
    <property type="project" value="InterPro"/>
</dbReference>
<dbReference type="PROSITE" id="PS00211">
    <property type="entry name" value="ABC_TRANSPORTER_1"/>
    <property type="match status" value="1"/>
</dbReference>
<dbReference type="GO" id="GO:0005737">
    <property type="term" value="C:cytoplasm"/>
    <property type="evidence" value="ECO:0007669"/>
    <property type="project" value="UniProtKB-SubCell"/>
</dbReference>
<evidence type="ECO:0000256" key="3">
    <source>
        <dbReference type="ARBA" id="ARBA00010865"/>
    </source>
</evidence>
<keyword evidence="7" id="KW-0963">Cytoplasm</keyword>
<dbReference type="InterPro" id="IPR003593">
    <property type="entry name" value="AAA+_ATPase"/>
</dbReference>
<gene>
    <name evidence="16" type="ORF">AAV32_05475</name>
</gene>
<keyword evidence="12" id="KW-0472">Membrane</keyword>
<evidence type="ECO:0000313" key="16">
    <source>
        <dbReference type="EMBL" id="KKO72498.1"/>
    </source>
</evidence>
<evidence type="ECO:0000256" key="2">
    <source>
        <dbReference type="ARBA" id="ARBA00004515"/>
    </source>
</evidence>
<sequence length="251" mass="27236">MLVVENVTVTYGPFKAVDQASLRVDAGETIGLAGTNGAGKTTLFAAIAGQLPATTGSILFQGRQILGQPTYRRAGQGLCRTFQVPREFGRLTVLENLLVAAQDERQENMLTAWLGRRGMRETVASRTRQADGILDMLGISHVRDLLASQLSGGQKKLLELARVLMQKPSIILLDEPFAGVNPVRIGEMMEIFIRLKAQGIALLIVEHHLQALRSLSSRLYVMDQGKVIAEGDPATVLNSKIVQDAYMGGVI</sequence>
<comment type="function">
    <text evidence="13">Part of the ABC transporter complex LptBFG involved in the translocation of lipopolysaccharide (LPS) from the inner membrane to the outer membrane. Probably responsible for energy coupling to the transport system.</text>
</comment>
<evidence type="ECO:0000256" key="10">
    <source>
        <dbReference type="ARBA" id="ARBA00022840"/>
    </source>
</evidence>
<dbReference type="SMART" id="SM00382">
    <property type="entry name" value="AAA"/>
    <property type="match status" value="1"/>
</dbReference>
<comment type="similarity">
    <text evidence="3">Belongs to the ABC transporter superfamily. Outer membrane lipopolysaccharide export (TC 1.B.42) family.</text>
</comment>
<dbReference type="Pfam" id="PF12399">
    <property type="entry name" value="BCA_ABC_TP_C"/>
    <property type="match status" value="1"/>
</dbReference>
<evidence type="ECO:0000256" key="6">
    <source>
        <dbReference type="ARBA" id="ARBA00022475"/>
    </source>
</evidence>
<dbReference type="Gene3D" id="3.40.50.300">
    <property type="entry name" value="P-loop containing nucleotide triphosphate hydrolases"/>
    <property type="match status" value="1"/>
</dbReference>
<evidence type="ECO:0000256" key="11">
    <source>
        <dbReference type="ARBA" id="ARBA00022967"/>
    </source>
</evidence>
<name>A0A171KUD1_9BURK</name>
<dbReference type="PROSITE" id="PS50893">
    <property type="entry name" value="ABC_TRANSPORTER_2"/>
    <property type="match status" value="1"/>
</dbReference>
<dbReference type="InterPro" id="IPR051120">
    <property type="entry name" value="ABC_AA/LPS_Transport"/>
</dbReference>
<dbReference type="InterPro" id="IPR032823">
    <property type="entry name" value="BCA_ABC_TP_C"/>
</dbReference>
<evidence type="ECO:0000256" key="13">
    <source>
        <dbReference type="ARBA" id="ARBA00024818"/>
    </source>
</evidence>
<organism evidence="16 17">
    <name type="scientific">Kerstersia gyiorum</name>
    <dbReference type="NCBI Taxonomy" id="206506"/>
    <lineage>
        <taxon>Bacteria</taxon>
        <taxon>Pseudomonadati</taxon>
        <taxon>Pseudomonadota</taxon>
        <taxon>Betaproteobacteria</taxon>
        <taxon>Burkholderiales</taxon>
        <taxon>Alcaligenaceae</taxon>
        <taxon>Kerstersia</taxon>
    </lineage>
</organism>
<evidence type="ECO:0000256" key="9">
    <source>
        <dbReference type="ARBA" id="ARBA00022741"/>
    </source>
</evidence>
<comment type="subcellular location">
    <subcellularLocation>
        <location evidence="2">Cell inner membrane</location>
        <topology evidence="2">Peripheral membrane protein</topology>
        <orientation evidence="2">Cytoplasmic side</orientation>
    </subcellularLocation>
    <subcellularLocation>
        <location evidence="1">Cytoplasm</location>
    </subcellularLocation>
</comment>
<accession>A0A171KUD1</accession>
<protein>
    <recommendedName>
        <fullName evidence="4">Lipopolysaccharide export system ATP-binding protein LptB</fullName>
    </recommendedName>
</protein>
<dbReference type="InterPro" id="IPR017871">
    <property type="entry name" value="ABC_transporter-like_CS"/>
</dbReference>
<keyword evidence="9" id="KW-0547">Nucleotide-binding</keyword>